<gene>
    <name evidence="10" type="ORF">GT409_06325</name>
</gene>
<protein>
    <recommendedName>
        <fullName evidence="8">Nucleoside diphosphate kinase</fullName>
        <ecNumber evidence="8">2.7.4.6</ecNumber>
    </recommendedName>
</protein>
<dbReference type="Gene3D" id="3.30.70.141">
    <property type="entry name" value="Nucleoside diphosphate kinase-like domain"/>
    <property type="match status" value="2"/>
</dbReference>
<dbReference type="EMBL" id="CP047593">
    <property type="protein sequence ID" value="QHI69076.1"/>
    <property type="molecule type" value="Genomic_DNA"/>
</dbReference>
<name>A0A6P1MBX1_9BACT</name>
<dbReference type="InterPro" id="IPR036850">
    <property type="entry name" value="NDK-like_dom_sf"/>
</dbReference>
<dbReference type="KEGG" id="taer:GT409_06325"/>
<evidence type="ECO:0000256" key="5">
    <source>
        <dbReference type="ARBA" id="ARBA00022777"/>
    </source>
</evidence>
<dbReference type="EC" id="2.7.4.6" evidence="8"/>
<dbReference type="SUPFAM" id="SSF54919">
    <property type="entry name" value="Nucleoside diphosphate kinase, NDK"/>
    <property type="match status" value="2"/>
</dbReference>
<keyword evidence="3 8" id="KW-0808">Transferase</keyword>
<comment type="catalytic activity">
    <reaction evidence="8">
        <text>a 2'-deoxyribonucleoside 5'-diphosphate + ATP = a 2'-deoxyribonucleoside 5'-triphosphate + ADP</text>
        <dbReference type="Rhea" id="RHEA:44640"/>
        <dbReference type="ChEBI" id="CHEBI:30616"/>
        <dbReference type="ChEBI" id="CHEBI:61560"/>
        <dbReference type="ChEBI" id="CHEBI:73316"/>
        <dbReference type="ChEBI" id="CHEBI:456216"/>
        <dbReference type="EC" id="2.7.4.6"/>
    </reaction>
</comment>
<dbReference type="InterPro" id="IPR023005">
    <property type="entry name" value="Nucleoside_diP_kinase_AS"/>
</dbReference>
<evidence type="ECO:0000313" key="10">
    <source>
        <dbReference type="EMBL" id="QHI69076.1"/>
    </source>
</evidence>
<keyword evidence="11" id="KW-1185">Reference proteome</keyword>
<keyword evidence="6 8" id="KW-0067">ATP-binding</keyword>
<evidence type="ECO:0000256" key="7">
    <source>
        <dbReference type="PROSITE-ProRule" id="PRU00706"/>
    </source>
</evidence>
<evidence type="ECO:0000256" key="1">
    <source>
        <dbReference type="ARBA" id="ARBA00001946"/>
    </source>
</evidence>
<evidence type="ECO:0000259" key="9">
    <source>
        <dbReference type="SMART" id="SM00562"/>
    </source>
</evidence>
<feature type="domain" description="Nucleoside diphosphate kinase-like" evidence="9">
    <location>
        <begin position="180"/>
        <end position="378"/>
    </location>
</feature>
<dbReference type="RefSeq" id="WP_160628047.1">
    <property type="nucleotide sequence ID" value="NZ_CP047593.1"/>
</dbReference>
<dbReference type="Pfam" id="PF00334">
    <property type="entry name" value="NDK"/>
    <property type="match status" value="2"/>
</dbReference>
<proteinExistence type="inferred from homology"/>
<accession>A0A6P1MBX1</accession>
<keyword evidence="4 8" id="KW-0547">Nucleotide-binding</keyword>
<dbReference type="PROSITE" id="PS00469">
    <property type="entry name" value="NDPK"/>
    <property type="match status" value="1"/>
</dbReference>
<evidence type="ECO:0000256" key="4">
    <source>
        <dbReference type="ARBA" id="ARBA00022741"/>
    </source>
</evidence>
<dbReference type="GO" id="GO:0004550">
    <property type="term" value="F:nucleoside diphosphate kinase activity"/>
    <property type="evidence" value="ECO:0007669"/>
    <property type="project" value="UniProtKB-EC"/>
</dbReference>
<dbReference type="Proteomes" id="UP000464954">
    <property type="component" value="Chromosome"/>
</dbReference>
<comment type="caution">
    <text evidence="7">Lacks conserved residue(s) required for the propagation of feature annotation.</text>
</comment>
<comment type="cofactor">
    <cofactor evidence="1">
        <name>Mg(2+)</name>
        <dbReference type="ChEBI" id="CHEBI:18420"/>
    </cofactor>
</comment>
<organism evidence="10 11">
    <name type="scientific">Tichowtungia aerotolerans</name>
    <dbReference type="NCBI Taxonomy" id="2697043"/>
    <lineage>
        <taxon>Bacteria</taxon>
        <taxon>Pseudomonadati</taxon>
        <taxon>Kiritimatiellota</taxon>
        <taxon>Tichowtungiia</taxon>
        <taxon>Tichowtungiales</taxon>
        <taxon>Tichowtungiaceae</taxon>
        <taxon>Tichowtungia</taxon>
    </lineage>
</organism>
<dbReference type="SMART" id="SM00562">
    <property type="entry name" value="NDK"/>
    <property type="match status" value="1"/>
</dbReference>
<comment type="similarity">
    <text evidence="2 7">Belongs to the NDK family.</text>
</comment>
<evidence type="ECO:0000313" key="11">
    <source>
        <dbReference type="Proteomes" id="UP000464954"/>
    </source>
</evidence>
<evidence type="ECO:0000256" key="6">
    <source>
        <dbReference type="ARBA" id="ARBA00022840"/>
    </source>
</evidence>
<dbReference type="PROSITE" id="PS51374">
    <property type="entry name" value="NDPK_LIKE"/>
    <property type="match status" value="1"/>
</dbReference>
<evidence type="ECO:0000256" key="2">
    <source>
        <dbReference type="ARBA" id="ARBA00008142"/>
    </source>
</evidence>
<keyword evidence="5 8" id="KW-0418">Kinase</keyword>
<evidence type="ECO:0000256" key="8">
    <source>
        <dbReference type="RuleBase" id="RU004013"/>
    </source>
</evidence>
<sequence length="386" mass="43290">MAKELGFVLITPHSLRKSRTGGIIGRFSRIEGLEFVAARMFGPSQELVERYAELVRTHPDVTPESQEMLSDYILRAFGPETDTGRPHRTMMLFFEGENAIRKIHDAAGGFDDTQESADTVRGTYGDSVHDPDGNLIYFEPAVLLGPTLDCARESIKLWLEYAEADGGIIRNPLSLPEEDMQKTLVIIKPDNFRFPSSRPGNIIDLFSRSGLRLIGAQVHRMSMAEAKEFYGPVQKVLREKLCCNTTEKACAILEDEFGFPMPDNVREALNQTLGLSYGDHQFYRIMQFMTGLWLPDVPEDEIEEDGTVRCLVLVYAGSDAVNKIRTILGPTDPSKAQPGSVRKEYGSDIMVNAAHASDSPENAKREMGILKPERNALKKWFDLYYS</sequence>
<dbReference type="AlphaFoldDB" id="A0A6P1MBX1"/>
<dbReference type="GO" id="GO:0005524">
    <property type="term" value="F:ATP binding"/>
    <property type="evidence" value="ECO:0007669"/>
    <property type="project" value="UniProtKB-KW"/>
</dbReference>
<reference evidence="10 11" key="1">
    <citation type="submission" date="2020-01" db="EMBL/GenBank/DDBJ databases">
        <title>Ponticoccus aerotolerans gen. nov., sp. nov., an anaerobic bacterium and proposal of Ponticoccusceae fam. nov., Ponticoccusles ord. nov. and Ponticoccuse classis nov. in the phylum Kiritimatiellaeota.</title>
        <authorList>
            <person name="Zhou L.Y."/>
            <person name="Du Z.J."/>
        </authorList>
    </citation>
    <scope>NUCLEOTIDE SEQUENCE [LARGE SCALE GENOMIC DNA]</scope>
    <source>
        <strain evidence="10 11">S-5007</strain>
    </source>
</reference>
<evidence type="ECO:0000256" key="3">
    <source>
        <dbReference type="ARBA" id="ARBA00022679"/>
    </source>
</evidence>
<dbReference type="PANTHER" id="PTHR11349">
    <property type="entry name" value="NUCLEOSIDE DIPHOSPHATE KINASE"/>
    <property type="match status" value="1"/>
</dbReference>
<dbReference type="InterPro" id="IPR034907">
    <property type="entry name" value="NDK-like_dom"/>
</dbReference>